<dbReference type="Pfam" id="PF13403">
    <property type="entry name" value="Hint_2"/>
    <property type="match status" value="1"/>
</dbReference>
<protein>
    <recommendedName>
        <fullName evidence="1">Hedgehog/Intein (Hint) domain-containing protein</fullName>
    </recommendedName>
</protein>
<organism evidence="2 3">
    <name type="scientific">Phaeobacter italicus</name>
    <dbReference type="NCBI Taxonomy" id="481446"/>
    <lineage>
        <taxon>Bacteria</taxon>
        <taxon>Pseudomonadati</taxon>
        <taxon>Pseudomonadota</taxon>
        <taxon>Alphaproteobacteria</taxon>
        <taxon>Rhodobacterales</taxon>
        <taxon>Roseobacteraceae</taxon>
        <taxon>Phaeobacter</taxon>
    </lineage>
</organism>
<dbReference type="InterPro" id="IPR028992">
    <property type="entry name" value="Hedgehog/Intein_dom"/>
</dbReference>
<sequence length="229" mass="24917">MLDWLLKRKLSPMAEALETEYPLVAAGQGGILSGTHVASHLGWRPIEALAVGDLALTFDHGMQPIVELHRETLLLRPGLPDPLRCPVYIPQDALNNRTALWVMPDQGVLIESDIADVEMGDPFVAVPACALEGYRGIARAEPETKLDIVVPRFAQDEVIYLEAGMLGLSVTPRDILAFDTTAEKELYPILDPQVARELVIDMITEETAWASSLPMGPGGHGAAEYAVMI</sequence>
<dbReference type="EMBL" id="CVRL01000025">
    <property type="protein sequence ID" value="CRL11017.1"/>
    <property type="molecule type" value="Genomic_DNA"/>
</dbReference>
<accession>A0A0H5D1B6</accession>
<reference evidence="3" key="1">
    <citation type="submission" date="2015-05" db="EMBL/GenBank/DDBJ databases">
        <authorList>
            <person name="Rodrigo-Torres Lidia"/>
            <person name="Arahal R.David."/>
        </authorList>
    </citation>
    <scope>NUCLEOTIDE SEQUENCE [LARGE SCALE GENOMIC DNA]</scope>
    <source>
        <strain evidence="3">CECT 7321</strain>
    </source>
</reference>
<evidence type="ECO:0000313" key="2">
    <source>
        <dbReference type="EMBL" id="CRL11017.1"/>
    </source>
</evidence>
<dbReference type="STRING" id="481446.NIT7645_00965"/>
<name>A0A0H5D1B6_9RHOB</name>
<feature type="domain" description="Hedgehog/Intein (Hint)" evidence="1">
    <location>
        <begin position="32"/>
        <end position="162"/>
    </location>
</feature>
<dbReference type="AlphaFoldDB" id="A0A0H5D1B6"/>
<evidence type="ECO:0000313" key="3">
    <source>
        <dbReference type="Proteomes" id="UP000043764"/>
    </source>
</evidence>
<keyword evidence="3" id="KW-1185">Reference proteome</keyword>
<gene>
    <name evidence="2" type="ORF">NIT7321_01866</name>
</gene>
<evidence type="ECO:0000259" key="1">
    <source>
        <dbReference type="Pfam" id="PF13403"/>
    </source>
</evidence>
<dbReference type="RefSeq" id="WP_050673308.1">
    <property type="nucleotide sequence ID" value="NZ_CVRL01000025.1"/>
</dbReference>
<proteinExistence type="predicted"/>
<dbReference type="Proteomes" id="UP000043764">
    <property type="component" value="Unassembled WGS sequence"/>
</dbReference>